<dbReference type="EC" id="3.2.1.1" evidence="4 9"/>
<dbReference type="InterPro" id="IPR006047">
    <property type="entry name" value="GH13_cat_dom"/>
</dbReference>
<dbReference type="InterPro" id="IPR017853">
    <property type="entry name" value="GH"/>
</dbReference>
<dbReference type="SMART" id="SM00642">
    <property type="entry name" value="Aamy"/>
    <property type="match status" value="1"/>
</dbReference>
<keyword evidence="7 9" id="KW-0326">Glycosidase</keyword>
<dbReference type="OMA" id="NHIAAPC"/>
<dbReference type="EMBL" id="CAJNNV010032570">
    <property type="protein sequence ID" value="CAE8640374.1"/>
    <property type="molecule type" value="Genomic_DNA"/>
</dbReference>
<feature type="signal peptide" evidence="10">
    <location>
        <begin position="1"/>
        <end position="19"/>
    </location>
</feature>
<evidence type="ECO:0000256" key="8">
    <source>
        <dbReference type="RuleBase" id="RU003615"/>
    </source>
</evidence>
<comment type="caution">
    <text evidence="12">The sequence shown here is derived from an EMBL/GenBank/DDBJ whole genome shotgun (WGS) entry which is preliminary data.</text>
</comment>
<dbReference type="Proteomes" id="UP000654075">
    <property type="component" value="Unassembled WGS sequence"/>
</dbReference>
<organism evidence="12 13">
    <name type="scientific">Polarella glacialis</name>
    <name type="common">Dinoflagellate</name>
    <dbReference type="NCBI Taxonomy" id="89957"/>
    <lineage>
        <taxon>Eukaryota</taxon>
        <taxon>Sar</taxon>
        <taxon>Alveolata</taxon>
        <taxon>Dinophyceae</taxon>
        <taxon>Suessiales</taxon>
        <taxon>Suessiaceae</taxon>
        <taxon>Polarella</taxon>
    </lineage>
</organism>
<dbReference type="GO" id="GO:0043169">
    <property type="term" value="F:cation binding"/>
    <property type="evidence" value="ECO:0007669"/>
    <property type="project" value="InterPro"/>
</dbReference>
<evidence type="ECO:0000313" key="12">
    <source>
        <dbReference type="EMBL" id="CAE8640374.1"/>
    </source>
</evidence>
<feature type="non-terminal residue" evidence="12">
    <location>
        <position position="596"/>
    </location>
</feature>
<evidence type="ECO:0000256" key="9">
    <source>
        <dbReference type="RuleBase" id="RU361134"/>
    </source>
</evidence>
<keyword evidence="6 9" id="KW-0119">Carbohydrate metabolism</keyword>
<proteinExistence type="inferred from homology"/>
<evidence type="ECO:0000259" key="11">
    <source>
        <dbReference type="SMART" id="SM00642"/>
    </source>
</evidence>
<evidence type="ECO:0000256" key="4">
    <source>
        <dbReference type="ARBA" id="ARBA00012595"/>
    </source>
</evidence>
<dbReference type="PRINTS" id="PR00110">
    <property type="entry name" value="ALPHAAMYLASE"/>
</dbReference>
<dbReference type="InterPro" id="IPR006046">
    <property type="entry name" value="Alpha_amylase"/>
</dbReference>
<evidence type="ECO:0000313" key="13">
    <source>
        <dbReference type="Proteomes" id="UP000654075"/>
    </source>
</evidence>
<evidence type="ECO:0000256" key="10">
    <source>
        <dbReference type="SAM" id="SignalP"/>
    </source>
</evidence>
<keyword evidence="10" id="KW-0732">Signal</keyword>
<gene>
    <name evidence="12" type="ORF">PGLA1383_LOCUS55243</name>
</gene>
<evidence type="ECO:0000256" key="7">
    <source>
        <dbReference type="ARBA" id="ARBA00023295"/>
    </source>
</evidence>
<comment type="similarity">
    <text evidence="3 8">Belongs to the glycosyl hydrolase 13 family.</text>
</comment>
<dbReference type="PANTHER" id="PTHR43447">
    <property type="entry name" value="ALPHA-AMYLASE"/>
    <property type="match status" value="1"/>
</dbReference>
<evidence type="ECO:0000256" key="6">
    <source>
        <dbReference type="ARBA" id="ARBA00023277"/>
    </source>
</evidence>
<protein>
    <recommendedName>
        <fullName evidence="4 9">Alpha-amylase</fullName>
        <ecNumber evidence="4 9">3.2.1.1</ecNumber>
    </recommendedName>
</protein>
<comment type="cofactor">
    <cofactor evidence="2">
        <name>Ca(2+)</name>
        <dbReference type="ChEBI" id="CHEBI:29108"/>
    </cofactor>
</comment>
<evidence type="ECO:0000256" key="5">
    <source>
        <dbReference type="ARBA" id="ARBA00022801"/>
    </source>
</evidence>
<dbReference type="Gene3D" id="3.20.20.80">
    <property type="entry name" value="Glycosidases"/>
    <property type="match status" value="1"/>
</dbReference>
<evidence type="ECO:0000256" key="3">
    <source>
        <dbReference type="ARBA" id="ARBA00008061"/>
    </source>
</evidence>
<sequence>MPVLLWPFQFVTLFSFGRASKGRQLASCPLTPSDLHSSWNCPAEDLSAELIRDATFSPGSWTNHLFKEGGASFDFSSGRGVLMSPQEDTDSTPWHVQLIQAVSLGQDGDEGSSYRLCLQAWSSKVGKIQFGVDGDGALNFAVAGGGVRSQLTLASEAALSSGCFNFHLGPDLSKYVGRVSLDLGDAGGQLTICQASLKRCAVRPQASGLVPIRRCYLAPVVNGTGGCSLLQAFEGDEFGLNEFKQETSGKLACLERMRGLGGNTFVFEVGRCEVWRCGSRALLLQSATGTPGSKEVFSRFCEYQEPTGGRRGAEIRAPVFIQLWEWNFVDIARECVTFLGPNGVEGVQVSPVTEHILGKGWWTKYQPVSFRLNSRSGNAQDFRNMVATCRAAGVQIIVDVILNHIAAPCSEALAQGSAQVMPCKGWADSQFGNRRISSDEGWKGPELFHHSADNTLGNCGVDEVTWECPNSSPPGDCSLCDFKGLPDWNTGQQVVQDILFQHLSELYRIGVTMLRIDAASYVSTEELAAIINRAPWDYVYQEWWGGIPEESRTQIVGAMRDAAYGQKITNALAVGDVKSLATMLNITHGLDGIHPE</sequence>
<name>A0A813HNY0_POLGL</name>
<dbReference type="GO" id="GO:0004556">
    <property type="term" value="F:alpha-amylase activity"/>
    <property type="evidence" value="ECO:0007669"/>
    <property type="project" value="UniProtKB-UniRule"/>
</dbReference>
<dbReference type="OrthoDB" id="550577at2759"/>
<dbReference type="Gene3D" id="2.60.120.260">
    <property type="entry name" value="Galactose-binding domain-like"/>
    <property type="match status" value="1"/>
</dbReference>
<evidence type="ECO:0000256" key="1">
    <source>
        <dbReference type="ARBA" id="ARBA00000548"/>
    </source>
</evidence>
<dbReference type="SUPFAM" id="SSF51445">
    <property type="entry name" value="(Trans)glycosidases"/>
    <property type="match status" value="1"/>
</dbReference>
<accession>A0A813HNY0</accession>
<dbReference type="AlphaFoldDB" id="A0A813HNY0"/>
<feature type="domain" description="Glycosyl hydrolase family 13 catalytic" evidence="11">
    <location>
        <begin position="318"/>
        <end position="596"/>
    </location>
</feature>
<evidence type="ECO:0000256" key="2">
    <source>
        <dbReference type="ARBA" id="ARBA00001913"/>
    </source>
</evidence>
<reference evidence="12" key="1">
    <citation type="submission" date="2021-02" db="EMBL/GenBank/DDBJ databases">
        <authorList>
            <person name="Dougan E. K."/>
            <person name="Rhodes N."/>
            <person name="Thang M."/>
            <person name="Chan C."/>
        </authorList>
    </citation>
    <scope>NUCLEOTIDE SEQUENCE</scope>
</reference>
<feature type="chain" id="PRO_5032934745" description="Alpha-amylase" evidence="10">
    <location>
        <begin position="20"/>
        <end position="596"/>
    </location>
</feature>
<keyword evidence="5 9" id="KW-0378">Hydrolase</keyword>
<dbReference type="GO" id="GO:0005975">
    <property type="term" value="P:carbohydrate metabolic process"/>
    <property type="evidence" value="ECO:0007669"/>
    <property type="project" value="InterPro"/>
</dbReference>
<comment type="catalytic activity">
    <reaction evidence="1 9">
        <text>Endohydrolysis of (1-&gt;4)-alpha-D-glucosidic linkages in polysaccharides containing three or more (1-&gt;4)-alpha-linked D-glucose units.</text>
        <dbReference type="EC" id="3.2.1.1"/>
    </reaction>
</comment>
<dbReference type="Pfam" id="PF00128">
    <property type="entry name" value="Alpha-amylase"/>
    <property type="match status" value="1"/>
</dbReference>
<keyword evidence="13" id="KW-1185">Reference proteome</keyword>